<dbReference type="InterPro" id="IPR029063">
    <property type="entry name" value="SAM-dependent_MTases_sf"/>
</dbReference>
<dbReference type="Gene3D" id="3.40.50.150">
    <property type="entry name" value="Vaccinia Virus protein VP39"/>
    <property type="match status" value="1"/>
</dbReference>
<dbReference type="Pfam" id="PF13679">
    <property type="entry name" value="Methyltransf_32"/>
    <property type="match status" value="1"/>
</dbReference>
<dbReference type="InterPro" id="IPR025714">
    <property type="entry name" value="Methyltranfer_dom"/>
</dbReference>
<dbReference type="RefSeq" id="WP_321398556.1">
    <property type="nucleotide sequence ID" value="NZ_CP139487.1"/>
</dbReference>
<gene>
    <name evidence="2" type="ORF">SOO65_06515</name>
</gene>
<dbReference type="CDD" id="cd02440">
    <property type="entry name" value="AdoMet_MTases"/>
    <property type="match status" value="1"/>
</dbReference>
<dbReference type="SUPFAM" id="SSF53335">
    <property type="entry name" value="S-adenosyl-L-methionine-dependent methyltransferases"/>
    <property type="match status" value="1"/>
</dbReference>
<feature type="domain" description="Methyltransferase" evidence="1">
    <location>
        <begin position="105"/>
        <end position="239"/>
    </location>
</feature>
<proteinExistence type="predicted"/>
<dbReference type="Proteomes" id="UP001324634">
    <property type="component" value="Chromosome"/>
</dbReference>
<organism evidence="2 3">
    <name type="scientific">Peredibacter starrii</name>
    <dbReference type="NCBI Taxonomy" id="28202"/>
    <lineage>
        <taxon>Bacteria</taxon>
        <taxon>Pseudomonadati</taxon>
        <taxon>Bdellovibrionota</taxon>
        <taxon>Bacteriovoracia</taxon>
        <taxon>Bacteriovoracales</taxon>
        <taxon>Bacteriovoracaceae</taxon>
        <taxon>Peredibacter</taxon>
    </lineage>
</organism>
<dbReference type="InterPro" id="IPR052220">
    <property type="entry name" value="METTL25"/>
</dbReference>
<sequence>MNHRERFQEILDFLKPYQRIWQNEIMLMYPNPLEGYPMEWVEDLRRFQNKEDVIRLEKKDVFDYIENPSLIEFYQRIEELSKLPQVPDYEKMPEEPWTWLFMIPKKQHEIRRLAPHLNHLYHAHKIDQVVDIGGGIGYLAQTLNNQYKLKVTSLDMNPELQKTGTEIHTKNAKDPANKVQYKNVKVSDEGEFVEILKQNVMPIGLHTCGRLALDIIKVSSSKKVPALVNFGCCYHTLDKTDLQNISTFAQGFPDRLDMHKFALTLACRAHRKMDEKDFDLKQKVKYFRYAIHILLHDHYDIKELVTLGNSSPKLYDKSFGHYALEQFKRINLEPRHTEEELNAFFSHPDLKLLIDRMLATGMIRNAFGRVMELYLQLDRAIFLEEQGYQVQVQEFFEEELSPRNIGITATLS</sequence>
<keyword evidence="2" id="KW-0808">Transferase</keyword>
<evidence type="ECO:0000259" key="1">
    <source>
        <dbReference type="Pfam" id="PF13679"/>
    </source>
</evidence>
<dbReference type="PANTHER" id="PTHR12496:SF0">
    <property type="entry name" value="METHYLTRANSFERASE DOMAIN-CONTAINING PROTEIN"/>
    <property type="match status" value="1"/>
</dbReference>
<dbReference type="GO" id="GO:0032259">
    <property type="term" value="P:methylation"/>
    <property type="evidence" value="ECO:0007669"/>
    <property type="project" value="UniProtKB-KW"/>
</dbReference>
<keyword evidence="2" id="KW-0489">Methyltransferase</keyword>
<keyword evidence="3" id="KW-1185">Reference proteome</keyword>
<dbReference type="GO" id="GO:0008168">
    <property type="term" value="F:methyltransferase activity"/>
    <property type="evidence" value="ECO:0007669"/>
    <property type="project" value="UniProtKB-KW"/>
</dbReference>
<accession>A0AAX4HST5</accession>
<dbReference type="PANTHER" id="PTHR12496">
    <property type="entry name" value="CGI-41 METHYLTRANSFERASE"/>
    <property type="match status" value="1"/>
</dbReference>
<dbReference type="EMBL" id="CP139487">
    <property type="protein sequence ID" value="WPU66394.1"/>
    <property type="molecule type" value="Genomic_DNA"/>
</dbReference>
<dbReference type="KEGG" id="psti:SOO65_06515"/>
<protein>
    <submittedName>
        <fullName evidence="2">Methyltransferase</fullName>
    </submittedName>
</protein>
<evidence type="ECO:0000313" key="2">
    <source>
        <dbReference type="EMBL" id="WPU66394.1"/>
    </source>
</evidence>
<evidence type="ECO:0000313" key="3">
    <source>
        <dbReference type="Proteomes" id="UP001324634"/>
    </source>
</evidence>
<name>A0AAX4HST5_9BACT</name>
<reference evidence="2 3" key="1">
    <citation type="submission" date="2023-11" db="EMBL/GenBank/DDBJ databases">
        <title>Peredibacter starrii A3.12.</title>
        <authorList>
            <person name="Mitchell R.J."/>
        </authorList>
    </citation>
    <scope>NUCLEOTIDE SEQUENCE [LARGE SCALE GENOMIC DNA]</scope>
    <source>
        <strain evidence="2 3">A3.12</strain>
    </source>
</reference>
<dbReference type="AlphaFoldDB" id="A0AAX4HST5"/>